<evidence type="ECO:0000256" key="4">
    <source>
        <dbReference type="ARBA" id="ARBA00023159"/>
    </source>
</evidence>
<dbReference type="SUPFAM" id="SSF46785">
    <property type="entry name" value="Winged helix' DNA-binding domain"/>
    <property type="match status" value="1"/>
</dbReference>
<evidence type="ECO:0000256" key="5">
    <source>
        <dbReference type="ARBA" id="ARBA00023163"/>
    </source>
</evidence>
<accession>A0A543KUW1</accession>
<dbReference type="AlphaFoldDB" id="A0A543KUW1"/>
<comment type="similarity">
    <text evidence="1">Belongs to the LysR transcriptional regulatory family.</text>
</comment>
<evidence type="ECO:0000313" key="8">
    <source>
        <dbReference type="Proteomes" id="UP000319804"/>
    </source>
</evidence>
<organism evidence="7 8">
    <name type="scientific">Microbacterium lacticum</name>
    <dbReference type="NCBI Taxonomy" id="33885"/>
    <lineage>
        <taxon>Bacteria</taxon>
        <taxon>Bacillati</taxon>
        <taxon>Actinomycetota</taxon>
        <taxon>Actinomycetes</taxon>
        <taxon>Micrococcales</taxon>
        <taxon>Microbacteriaceae</taxon>
        <taxon>Microbacterium</taxon>
    </lineage>
</organism>
<evidence type="ECO:0000256" key="3">
    <source>
        <dbReference type="ARBA" id="ARBA00023125"/>
    </source>
</evidence>
<dbReference type="InterPro" id="IPR036390">
    <property type="entry name" value="WH_DNA-bd_sf"/>
</dbReference>
<evidence type="ECO:0000259" key="6">
    <source>
        <dbReference type="PROSITE" id="PS50931"/>
    </source>
</evidence>
<comment type="caution">
    <text evidence="7">The sequence shown here is derived from an EMBL/GenBank/DDBJ whole genome shotgun (WGS) entry which is preliminary data.</text>
</comment>
<dbReference type="Gene3D" id="3.40.190.290">
    <property type="match status" value="1"/>
</dbReference>
<dbReference type="GO" id="GO:0003700">
    <property type="term" value="F:DNA-binding transcription factor activity"/>
    <property type="evidence" value="ECO:0007669"/>
    <property type="project" value="InterPro"/>
</dbReference>
<dbReference type="GO" id="GO:0003677">
    <property type="term" value="F:DNA binding"/>
    <property type="evidence" value="ECO:0007669"/>
    <property type="project" value="UniProtKB-KW"/>
</dbReference>
<proteinExistence type="inferred from homology"/>
<dbReference type="PANTHER" id="PTHR30579">
    <property type="entry name" value="TRANSCRIPTIONAL REGULATOR"/>
    <property type="match status" value="1"/>
</dbReference>
<dbReference type="NCBIfam" id="NF002964">
    <property type="entry name" value="PRK03635.1"/>
    <property type="match status" value="1"/>
</dbReference>
<dbReference type="PROSITE" id="PS50931">
    <property type="entry name" value="HTH_LYSR"/>
    <property type="match status" value="1"/>
</dbReference>
<evidence type="ECO:0000256" key="2">
    <source>
        <dbReference type="ARBA" id="ARBA00023015"/>
    </source>
</evidence>
<keyword evidence="4" id="KW-0010">Activator</keyword>
<dbReference type="SUPFAM" id="SSF53850">
    <property type="entry name" value="Periplasmic binding protein-like II"/>
    <property type="match status" value="1"/>
</dbReference>
<dbReference type="Proteomes" id="UP000319804">
    <property type="component" value="Unassembled WGS sequence"/>
</dbReference>
<dbReference type="Pfam" id="PF03466">
    <property type="entry name" value="LysR_substrate"/>
    <property type="match status" value="1"/>
</dbReference>
<dbReference type="InterPro" id="IPR036388">
    <property type="entry name" value="WH-like_DNA-bd_sf"/>
</dbReference>
<dbReference type="InterPro" id="IPR000847">
    <property type="entry name" value="LysR_HTH_N"/>
</dbReference>
<keyword evidence="8" id="KW-1185">Reference proteome</keyword>
<keyword evidence="2" id="KW-0805">Transcription regulation</keyword>
<evidence type="ECO:0000256" key="1">
    <source>
        <dbReference type="ARBA" id="ARBA00009437"/>
    </source>
</evidence>
<sequence length="312" mass="32985">MSMKERLFMPIPALGAATLAAVLDAGSMEGAARALHITPSAVSQRIRALEDEVGRVLLVRTKPLRPTAEAHAVVRFARQVALLEHDAAVELGQGAGPVALPLAVNADSLATWFLAPLARLSARHPVVFDLHRDDQDFTAGMLEDGTVTGAVTSRAVPVGGCRVQPLGVLRYEAVATPAFVGTWLPGAGGGGADPADSAALAEALTRAPLIDFDRRDDLQTRWLASRGVDPALPPRHRVPASHDFAEATVRGLGWALLPTLQSADHLADGRLVRLGGAPVDVPLYWQQWNLRSALLDAVAVEVVAEGRRVLAV</sequence>
<feature type="domain" description="HTH lysR-type" evidence="6">
    <location>
        <begin position="18"/>
        <end position="67"/>
    </location>
</feature>
<dbReference type="InterPro" id="IPR017685">
    <property type="entry name" value="ArgP"/>
</dbReference>
<dbReference type="PANTHER" id="PTHR30579:SF2">
    <property type="entry name" value="HTH-TYPE TRANSCRIPTIONAL REGULATOR ARGP"/>
    <property type="match status" value="1"/>
</dbReference>
<protein>
    <submittedName>
        <fullName evidence="7">LysR family transcriptional regulator</fullName>
    </submittedName>
</protein>
<keyword evidence="3" id="KW-0238">DNA-binding</keyword>
<dbReference type="Pfam" id="PF00126">
    <property type="entry name" value="HTH_1"/>
    <property type="match status" value="1"/>
</dbReference>
<name>A0A543KUW1_9MICO</name>
<dbReference type="NCBIfam" id="TIGR03298">
    <property type="entry name" value="argP"/>
    <property type="match status" value="1"/>
</dbReference>
<evidence type="ECO:0000313" key="7">
    <source>
        <dbReference type="EMBL" id="TQM98872.1"/>
    </source>
</evidence>
<reference evidence="7 8" key="1">
    <citation type="submission" date="2019-06" db="EMBL/GenBank/DDBJ databases">
        <title>Sequencing the genomes of 1000 actinobacteria strains.</title>
        <authorList>
            <person name="Klenk H.-P."/>
        </authorList>
    </citation>
    <scope>NUCLEOTIDE SEQUENCE [LARGE SCALE GENOMIC DNA]</scope>
    <source>
        <strain evidence="7 8">DSM 20427</strain>
    </source>
</reference>
<dbReference type="InterPro" id="IPR005119">
    <property type="entry name" value="LysR_subst-bd"/>
</dbReference>
<dbReference type="EMBL" id="VFPS01000002">
    <property type="protein sequence ID" value="TQM98872.1"/>
    <property type="molecule type" value="Genomic_DNA"/>
</dbReference>
<gene>
    <name evidence="7" type="ORF">FHX68_1588</name>
</gene>
<keyword evidence="5" id="KW-0804">Transcription</keyword>
<dbReference type="InterPro" id="IPR050176">
    <property type="entry name" value="LTTR"/>
</dbReference>
<dbReference type="Gene3D" id="1.10.10.10">
    <property type="entry name" value="Winged helix-like DNA-binding domain superfamily/Winged helix DNA-binding domain"/>
    <property type="match status" value="1"/>
</dbReference>